<proteinExistence type="predicted"/>
<organism evidence="1 2">
    <name type="scientific">Gossypium arboreum</name>
    <name type="common">Tree cotton</name>
    <name type="synonym">Gossypium nanking</name>
    <dbReference type="NCBI Taxonomy" id="29729"/>
    <lineage>
        <taxon>Eukaryota</taxon>
        <taxon>Viridiplantae</taxon>
        <taxon>Streptophyta</taxon>
        <taxon>Embryophyta</taxon>
        <taxon>Tracheophyta</taxon>
        <taxon>Spermatophyta</taxon>
        <taxon>Magnoliopsida</taxon>
        <taxon>eudicotyledons</taxon>
        <taxon>Gunneridae</taxon>
        <taxon>Pentapetalae</taxon>
        <taxon>rosids</taxon>
        <taxon>malvids</taxon>
        <taxon>Malvales</taxon>
        <taxon>Malvaceae</taxon>
        <taxon>Malvoideae</taxon>
        <taxon>Gossypium</taxon>
    </lineage>
</organism>
<evidence type="ECO:0000313" key="1">
    <source>
        <dbReference type="EMBL" id="KAK5835861.1"/>
    </source>
</evidence>
<name>A0ABR0Q9I1_GOSAR</name>
<dbReference type="EMBL" id="JARKNE010000004">
    <property type="protein sequence ID" value="KAK5835861.1"/>
    <property type="molecule type" value="Genomic_DNA"/>
</dbReference>
<gene>
    <name evidence="1" type="ORF">PVK06_011575</name>
</gene>
<protein>
    <submittedName>
        <fullName evidence="1">Uncharacterized protein</fullName>
    </submittedName>
</protein>
<comment type="caution">
    <text evidence="1">The sequence shown here is derived from an EMBL/GenBank/DDBJ whole genome shotgun (WGS) entry which is preliminary data.</text>
</comment>
<sequence>MKRFIVGGKVDIYFPHLVIDLCCRAGVDIASTKQTQCPTRSIINDSLLQKFHSIEWNQQSKKQMDALQAVKKSSVQRRLREELIDHSSKE</sequence>
<evidence type="ECO:0000313" key="2">
    <source>
        <dbReference type="Proteomes" id="UP001358586"/>
    </source>
</evidence>
<reference evidence="1 2" key="1">
    <citation type="submission" date="2023-03" db="EMBL/GenBank/DDBJ databases">
        <title>WGS of Gossypium arboreum.</title>
        <authorList>
            <person name="Yu D."/>
        </authorList>
    </citation>
    <scope>NUCLEOTIDE SEQUENCE [LARGE SCALE GENOMIC DNA]</scope>
    <source>
        <tissue evidence="1">Leaf</tissue>
    </source>
</reference>
<keyword evidence="2" id="KW-1185">Reference proteome</keyword>
<dbReference type="Proteomes" id="UP001358586">
    <property type="component" value="Chromosome 4"/>
</dbReference>
<accession>A0ABR0Q9I1</accession>